<comment type="caution">
    <text evidence="1">The sequence shown here is derived from an EMBL/GenBank/DDBJ whole genome shotgun (WGS) entry which is preliminary data.</text>
</comment>
<dbReference type="EMBL" id="VFPM01000002">
    <property type="protein sequence ID" value="TQM62708.1"/>
    <property type="molecule type" value="Genomic_DNA"/>
</dbReference>
<evidence type="ECO:0000313" key="1">
    <source>
        <dbReference type="EMBL" id="TQM62708.1"/>
    </source>
</evidence>
<dbReference type="OrthoDB" id="4861588at2"/>
<proteinExistence type="predicted"/>
<name>A0A543HWG2_9MICO</name>
<protein>
    <submittedName>
        <fullName evidence="1">Uncharacterized protein</fullName>
    </submittedName>
</protein>
<keyword evidence="2" id="KW-1185">Reference proteome</keyword>
<dbReference type="AlphaFoldDB" id="A0A543HWG2"/>
<sequence length="206" mass="21089">MTPIPEASGCVTVRQLGNRAPVRAEQLWPGASEIGSDAVEARARPGAGGCSGALPASPDCDLSLPWAALDAEELLRMSGADRVVSGRAYARLAASSESATSAASLLYVALDFGADRRRSLGATEWFVGAVERCGLGGPGSLAGVTGLVGERHKPTLGAGDAGHFLVTTQNTPRGTQLVCLVFEGGAWSPTSRADAVRRVLPLLHAG</sequence>
<organism evidence="1 2">
    <name type="scientific">Humibacillus xanthopallidus</name>
    <dbReference type="NCBI Taxonomy" id="412689"/>
    <lineage>
        <taxon>Bacteria</taxon>
        <taxon>Bacillati</taxon>
        <taxon>Actinomycetota</taxon>
        <taxon>Actinomycetes</taxon>
        <taxon>Micrococcales</taxon>
        <taxon>Intrasporangiaceae</taxon>
        <taxon>Humibacillus</taxon>
    </lineage>
</organism>
<evidence type="ECO:0000313" key="2">
    <source>
        <dbReference type="Proteomes" id="UP000316747"/>
    </source>
</evidence>
<dbReference type="Proteomes" id="UP000316747">
    <property type="component" value="Unassembled WGS sequence"/>
</dbReference>
<reference evidence="1 2" key="1">
    <citation type="submission" date="2019-06" db="EMBL/GenBank/DDBJ databases">
        <title>Genome sequencing of plant associated microbes to promote plant fitness in Sorghum bicolor and Oryza sativa.</title>
        <authorList>
            <person name="Coleman-Derr D."/>
        </authorList>
    </citation>
    <scope>NUCLEOTIDE SEQUENCE [LARGE SCALE GENOMIC DNA]</scope>
    <source>
        <strain evidence="1 2">KV-663</strain>
    </source>
</reference>
<accession>A0A543HWG2</accession>
<gene>
    <name evidence="1" type="ORF">FBY41_2746</name>
</gene>
<dbReference type="RefSeq" id="WP_141844755.1">
    <property type="nucleotide sequence ID" value="NZ_VFPM01000002.1"/>
</dbReference>